<comment type="caution">
    <text evidence="2">The sequence shown here is derived from an EMBL/GenBank/DDBJ whole genome shotgun (WGS) entry which is preliminary data.</text>
</comment>
<feature type="compositionally biased region" description="Pro residues" evidence="1">
    <location>
        <begin position="666"/>
        <end position="682"/>
    </location>
</feature>
<protein>
    <recommendedName>
        <fullName evidence="4">ADP ribosyltransferase domain-containing protein</fullName>
    </recommendedName>
</protein>
<evidence type="ECO:0000313" key="3">
    <source>
        <dbReference type="Proteomes" id="UP001595765"/>
    </source>
</evidence>
<dbReference type="RefSeq" id="WP_386431284.1">
    <property type="nucleotide sequence ID" value="NZ_JBHSBB010000014.1"/>
</dbReference>
<feature type="compositionally biased region" description="Low complexity" evidence="1">
    <location>
        <begin position="574"/>
        <end position="595"/>
    </location>
</feature>
<sequence>MTLWARGRPRSGGGKGPRGRAGHPAEAEAQAQAVPVLVEDHDGLILLRAPLDDALGPADVVDLTRGLRSRGGMVTLIVGAQAAAADALWPRLNELLDSLRDTGTTAVRLALAGAAEDHPDQPAVARRIADGWDITVEAPVGAVLAVPGGSLFAPEGGWWRFAPGEKPVALGPRCPAPSWQAALGRLPARTSGGCVVGHIPAGLIVRPAEATAPEPGDLYHAVPVDPKLPAVVVGVAYGEDVSAEEVAALLAHLLAGPASPTASVRLIPGGLQDLLPMAQRVAGILGGEVEVTTGLPLFAASGPLASYAARSVLIGADGSPGWLPFVDAVVCRPSRPGAPAPAPRLLRWSPPLPGPGRPEEGVVRLSDRWQVTATRAGLWVDTPERAHPPHTARPVAAGGPAIEVGTRGEQLDSTLWPDLSRLLGALSADLRERATVYVHGTLLDGGRELRRLAVQHGLRTIRYATTSAGPGSGPRRPVPPPGPPRAPAPGPLSAPVPGPRPRAAVPPVDPSATPDAGAGPSGAPAAPGPAPDSARAPGPGREPMVGGPPTAAGPVTPAPAPGPRPPAVVPPARPSAVPRPASAAPDAGAGPARAPVESGPAADSAPVPGPGREPVAAPVPSAPVVGRRPPLGAPPARPAAPMDAGAGPSRASVAPGPAADLAHRPAPGPVPPATDPKRPPVPASGIGAGRPLRPSQRSTDEERAAFRALAEPVWNRHAGVVAQALAVMPDLTAEEREAARADLIALRAYLDDAVGPLGHRELTRALRGGDDRLLPYAACLASGLRRMPTYRGLLLRGTGAEDGRMEDLLPCAGLSDRAPVSAVLSGGGTALPPGARYALWSVTGRRVRHLSDGRDHPDEVVFPAGTPFRVLDVRPGGASPLVLLRELPTPDTRAAAAAGQEAPAGLDDADRAVLARLEDALRGRPHPAGKGGWPPRCAGPIGDGP</sequence>
<proteinExistence type="predicted"/>
<keyword evidence="3" id="KW-1185">Reference proteome</keyword>
<feature type="compositionally biased region" description="Low complexity" evidence="1">
    <location>
        <begin position="612"/>
        <end position="630"/>
    </location>
</feature>
<feature type="compositionally biased region" description="Low complexity" evidence="1">
    <location>
        <begin position="501"/>
        <end position="555"/>
    </location>
</feature>
<gene>
    <name evidence="2" type="ORF">ACFO3J_21060</name>
</gene>
<feature type="compositionally biased region" description="Pro residues" evidence="1">
    <location>
        <begin position="476"/>
        <end position="500"/>
    </location>
</feature>
<feature type="region of interest" description="Disordered" evidence="1">
    <location>
        <begin position="463"/>
        <end position="704"/>
    </location>
</feature>
<feature type="region of interest" description="Disordered" evidence="1">
    <location>
        <begin position="922"/>
        <end position="945"/>
    </location>
</feature>
<dbReference type="Gene3D" id="3.90.176.10">
    <property type="entry name" value="Toxin ADP-ribosyltransferase, Chain A, domain 1"/>
    <property type="match status" value="1"/>
</dbReference>
<evidence type="ECO:0008006" key="4">
    <source>
        <dbReference type="Google" id="ProtNLM"/>
    </source>
</evidence>
<feature type="compositionally biased region" description="Low complexity" evidence="1">
    <location>
        <begin position="639"/>
        <end position="648"/>
    </location>
</feature>
<evidence type="ECO:0000256" key="1">
    <source>
        <dbReference type="SAM" id="MobiDB-lite"/>
    </source>
</evidence>
<feature type="region of interest" description="Disordered" evidence="1">
    <location>
        <begin position="340"/>
        <end position="360"/>
    </location>
</feature>
<feature type="region of interest" description="Disordered" evidence="1">
    <location>
        <begin position="1"/>
        <end position="29"/>
    </location>
</feature>
<name>A0ABV8HQL5_9ACTN</name>
<dbReference type="EMBL" id="JBHSBB010000014">
    <property type="protein sequence ID" value="MFC4033951.1"/>
    <property type="molecule type" value="Genomic_DNA"/>
</dbReference>
<evidence type="ECO:0000313" key="2">
    <source>
        <dbReference type="EMBL" id="MFC4033951.1"/>
    </source>
</evidence>
<dbReference type="Proteomes" id="UP001595765">
    <property type="component" value="Unassembled WGS sequence"/>
</dbReference>
<reference evidence="3" key="1">
    <citation type="journal article" date="2019" name="Int. J. Syst. Evol. Microbiol.">
        <title>The Global Catalogue of Microorganisms (GCM) 10K type strain sequencing project: providing services to taxonomists for standard genome sequencing and annotation.</title>
        <authorList>
            <consortium name="The Broad Institute Genomics Platform"/>
            <consortium name="The Broad Institute Genome Sequencing Center for Infectious Disease"/>
            <person name="Wu L."/>
            <person name="Ma J."/>
        </authorList>
    </citation>
    <scope>NUCLEOTIDE SEQUENCE [LARGE SCALE GENOMIC DNA]</scope>
    <source>
        <strain evidence="3">CGMCC 4.7237</strain>
    </source>
</reference>
<organism evidence="2 3">
    <name type="scientific">Streptomyces polygonati</name>
    <dbReference type="NCBI Taxonomy" id="1617087"/>
    <lineage>
        <taxon>Bacteria</taxon>
        <taxon>Bacillati</taxon>
        <taxon>Actinomycetota</taxon>
        <taxon>Actinomycetes</taxon>
        <taxon>Kitasatosporales</taxon>
        <taxon>Streptomycetaceae</taxon>
        <taxon>Streptomyces</taxon>
    </lineage>
</organism>
<feature type="compositionally biased region" description="Pro residues" evidence="1">
    <location>
        <begin position="556"/>
        <end position="573"/>
    </location>
</feature>
<accession>A0ABV8HQL5</accession>